<evidence type="ECO:0000259" key="4">
    <source>
        <dbReference type="PROSITE" id="PS50158"/>
    </source>
</evidence>
<accession>A0AAU9J0M2</accession>
<dbReference type="InterPro" id="IPR014710">
    <property type="entry name" value="RmlC-like_jellyroll"/>
</dbReference>
<dbReference type="AlphaFoldDB" id="A0AAU9J0M2"/>
<dbReference type="Proteomes" id="UP001162131">
    <property type="component" value="Unassembled WGS sequence"/>
</dbReference>
<dbReference type="GO" id="GO:0003676">
    <property type="term" value="F:nucleic acid binding"/>
    <property type="evidence" value="ECO:0007669"/>
    <property type="project" value="InterPro"/>
</dbReference>
<dbReference type="InterPro" id="IPR018490">
    <property type="entry name" value="cNMP-bd_dom_sf"/>
</dbReference>
<proteinExistence type="predicted"/>
<keyword evidence="1" id="KW-0479">Metal-binding</keyword>
<protein>
    <recommendedName>
        <fullName evidence="7">Cyclic nucleotide-binding domain-containing protein</fullName>
    </recommendedName>
</protein>
<feature type="domain" description="Cyclic nucleotide-binding" evidence="3">
    <location>
        <begin position="403"/>
        <end position="503"/>
    </location>
</feature>
<sequence>MKEYNRTRETSPGITRTWQTLSILNHVQLLELHEPESLKNFERAKKRKTEIFFHIKESGNLEKSHQIIKVFDPENFLRVVWDVLILAITTYQCIIIPFILSFNPMPNHAVLSSIFTTEILYSIDVFIQLNTAYYLYGEYIISRKSISLNYMKSWFILDFLTLSPNFMFFLEDIFEPDEEIQLKDILTSKILNYIWLLKLARIAKMKKIMYLVEDSLSSPKFIAIAQIGKFFLVAILWAHWISCITYVFYKDALLHYGELWASRKEFVSDRYLFMLFYAVLTMTSCGYGSFFISSPLQMINAMTTMFFECFLFGYLIGNLQTIIGKQTAKSKYWENVQDQLRKFMYRKNVPKLLRGRISEYITYLKRSSKNKFNDEELLKCLSAQLKDEIYIQTRGQSLNDCPAFGIYATSFLRALGRNLEIKVHAPGDLLFKEGEMSNDVYFLQSGTVEIYHESTRTVFKELKKGKYFGEISFFLDSIRSASARCLVYSELLSLSRSALMRMFISRPREREITELLIKECKEDLSALGVRCYLCATLGHIARDCDLYKFQLDRSKIAQMADKDKYRWGTYINLNDRLIKKIERKRKITNHFEHFSLQNIIGKNEPKFKRESMAEKAEKLYVEKDLNKSSSKLALIQDESEEEVDQQTALPASMRYREMFLINSLKNRTNKQISVNVPDLSYIAGDQFGDLEDSPY</sequence>
<evidence type="ECO:0008006" key="7">
    <source>
        <dbReference type="Google" id="ProtNLM"/>
    </source>
</evidence>
<dbReference type="SUPFAM" id="SSF81324">
    <property type="entry name" value="Voltage-gated potassium channels"/>
    <property type="match status" value="1"/>
</dbReference>
<dbReference type="GO" id="GO:0005249">
    <property type="term" value="F:voltage-gated potassium channel activity"/>
    <property type="evidence" value="ECO:0007669"/>
    <property type="project" value="TreeGrafter"/>
</dbReference>
<dbReference type="SMART" id="SM00100">
    <property type="entry name" value="cNMP"/>
    <property type="match status" value="1"/>
</dbReference>
<dbReference type="PROSITE" id="PS50158">
    <property type="entry name" value="ZF_CCHC"/>
    <property type="match status" value="1"/>
</dbReference>
<reference evidence="5" key="1">
    <citation type="submission" date="2021-09" db="EMBL/GenBank/DDBJ databases">
        <authorList>
            <consortium name="AG Swart"/>
            <person name="Singh M."/>
            <person name="Singh A."/>
            <person name="Seah K."/>
            <person name="Emmerich C."/>
        </authorList>
    </citation>
    <scope>NUCLEOTIDE SEQUENCE</scope>
    <source>
        <strain evidence="5">ATCC30299</strain>
    </source>
</reference>
<dbReference type="SUPFAM" id="SSF51206">
    <property type="entry name" value="cAMP-binding domain-like"/>
    <property type="match status" value="1"/>
</dbReference>
<name>A0AAU9J0M2_9CILI</name>
<keyword evidence="1" id="KW-0862">Zinc</keyword>
<comment type="caution">
    <text evidence="5">The sequence shown here is derived from an EMBL/GenBank/DDBJ whole genome shotgun (WGS) entry which is preliminary data.</text>
</comment>
<dbReference type="PANTHER" id="PTHR45689">
    <property type="entry name" value="I[[H]] CHANNEL, ISOFORM E"/>
    <property type="match status" value="1"/>
</dbReference>
<evidence type="ECO:0000256" key="1">
    <source>
        <dbReference type="PROSITE-ProRule" id="PRU00047"/>
    </source>
</evidence>
<dbReference type="GO" id="GO:0003254">
    <property type="term" value="P:regulation of membrane depolarization"/>
    <property type="evidence" value="ECO:0007669"/>
    <property type="project" value="TreeGrafter"/>
</dbReference>
<keyword evidence="2" id="KW-0812">Transmembrane</keyword>
<evidence type="ECO:0000313" key="6">
    <source>
        <dbReference type="Proteomes" id="UP001162131"/>
    </source>
</evidence>
<dbReference type="PROSITE" id="PS50042">
    <property type="entry name" value="CNMP_BINDING_3"/>
    <property type="match status" value="1"/>
</dbReference>
<feature type="transmembrane region" description="Helical" evidence="2">
    <location>
        <begin position="79"/>
        <end position="99"/>
    </location>
</feature>
<dbReference type="GO" id="GO:0098855">
    <property type="term" value="C:HCN channel complex"/>
    <property type="evidence" value="ECO:0007669"/>
    <property type="project" value="TreeGrafter"/>
</dbReference>
<feature type="domain" description="CCHC-type" evidence="4">
    <location>
        <begin position="530"/>
        <end position="544"/>
    </location>
</feature>
<feature type="transmembrane region" description="Helical" evidence="2">
    <location>
        <begin position="119"/>
        <end position="141"/>
    </location>
</feature>
<keyword evidence="2" id="KW-1133">Transmembrane helix</keyword>
<dbReference type="GO" id="GO:0008270">
    <property type="term" value="F:zinc ion binding"/>
    <property type="evidence" value="ECO:0007669"/>
    <property type="project" value="UniProtKB-KW"/>
</dbReference>
<dbReference type="Pfam" id="PF00098">
    <property type="entry name" value="zf-CCHC"/>
    <property type="match status" value="1"/>
</dbReference>
<dbReference type="Gene3D" id="2.60.120.10">
    <property type="entry name" value="Jelly Rolls"/>
    <property type="match status" value="1"/>
</dbReference>
<dbReference type="PANTHER" id="PTHR45689:SF5">
    <property type="entry name" value="I[[H]] CHANNEL, ISOFORM E"/>
    <property type="match status" value="1"/>
</dbReference>
<dbReference type="InterPro" id="IPR051413">
    <property type="entry name" value="K/Na_HCN_channel"/>
</dbReference>
<dbReference type="InterPro" id="IPR001878">
    <property type="entry name" value="Znf_CCHC"/>
</dbReference>
<dbReference type="GO" id="GO:0035725">
    <property type="term" value="P:sodium ion transmembrane transport"/>
    <property type="evidence" value="ECO:0007669"/>
    <property type="project" value="TreeGrafter"/>
</dbReference>
<evidence type="ECO:0000313" key="5">
    <source>
        <dbReference type="EMBL" id="CAG9318880.1"/>
    </source>
</evidence>
<gene>
    <name evidence="5" type="ORF">BSTOLATCC_MIC22240</name>
</gene>
<keyword evidence="6" id="KW-1185">Reference proteome</keyword>
<dbReference type="Gene3D" id="1.10.287.70">
    <property type="match status" value="1"/>
</dbReference>
<feature type="transmembrane region" description="Helical" evidence="2">
    <location>
        <begin position="270"/>
        <end position="292"/>
    </location>
</feature>
<keyword evidence="1" id="KW-0863">Zinc-finger</keyword>
<keyword evidence="2" id="KW-0472">Membrane</keyword>
<dbReference type="Gene3D" id="1.10.287.630">
    <property type="entry name" value="Helix hairpin bin"/>
    <property type="match status" value="1"/>
</dbReference>
<dbReference type="CDD" id="cd00038">
    <property type="entry name" value="CAP_ED"/>
    <property type="match status" value="1"/>
</dbReference>
<evidence type="ECO:0000256" key="2">
    <source>
        <dbReference type="SAM" id="Phobius"/>
    </source>
</evidence>
<evidence type="ECO:0000259" key="3">
    <source>
        <dbReference type="PROSITE" id="PS50042"/>
    </source>
</evidence>
<dbReference type="InterPro" id="IPR000595">
    <property type="entry name" value="cNMP-bd_dom"/>
</dbReference>
<organism evidence="5 6">
    <name type="scientific">Blepharisma stoltei</name>
    <dbReference type="NCBI Taxonomy" id="1481888"/>
    <lineage>
        <taxon>Eukaryota</taxon>
        <taxon>Sar</taxon>
        <taxon>Alveolata</taxon>
        <taxon>Ciliophora</taxon>
        <taxon>Postciliodesmatophora</taxon>
        <taxon>Heterotrichea</taxon>
        <taxon>Heterotrichida</taxon>
        <taxon>Blepharismidae</taxon>
        <taxon>Blepharisma</taxon>
    </lineage>
</organism>
<feature type="transmembrane region" description="Helical" evidence="2">
    <location>
        <begin position="221"/>
        <end position="249"/>
    </location>
</feature>
<dbReference type="Pfam" id="PF00027">
    <property type="entry name" value="cNMP_binding"/>
    <property type="match status" value="1"/>
</dbReference>
<dbReference type="EMBL" id="CAJZBQ010000021">
    <property type="protein sequence ID" value="CAG9318880.1"/>
    <property type="molecule type" value="Genomic_DNA"/>
</dbReference>